<dbReference type="RefSeq" id="WP_137013026.1">
    <property type="nucleotide sequence ID" value="NZ_SZPX01000003.1"/>
</dbReference>
<dbReference type="EMBL" id="SZPX01000003">
    <property type="protein sequence ID" value="TKI70029.1"/>
    <property type="molecule type" value="Genomic_DNA"/>
</dbReference>
<dbReference type="InterPro" id="IPR011604">
    <property type="entry name" value="PDDEXK-like_dom_sf"/>
</dbReference>
<evidence type="ECO:0000313" key="2">
    <source>
        <dbReference type="EMBL" id="TKI70029.1"/>
    </source>
</evidence>
<organism evidence="2 3">
    <name type="scientific">Sulfurimonas crateris</name>
    <dbReference type="NCBI Taxonomy" id="2574727"/>
    <lineage>
        <taxon>Bacteria</taxon>
        <taxon>Pseudomonadati</taxon>
        <taxon>Campylobacterota</taxon>
        <taxon>Epsilonproteobacteria</taxon>
        <taxon>Campylobacterales</taxon>
        <taxon>Sulfurimonadaceae</taxon>
        <taxon>Sulfurimonas</taxon>
    </lineage>
</organism>
<dbReference type="Pfam" id="PF01930">
    <property type="entry name" value="Cas_Cas4"/>
    <property type="match status" value="1"/>
</dbReference>
<dbReference type="InterPro" id="IPR022765">
    <property type="entry name" value="Dna2/Cas4_DUF83"/>
</dbReference>
<dbReference type="Gene3D" id="3.90.320.10">
    <property type="match status" value="1"/>
</dbReference>
<reference evidence="2 3" key="1">
    <citation type="submission" date="2019-04" db="EMBL/GenBank/DDBJ databases">
        <title>Sulfurimonas crateris sp. nov. a facultative anaerobic sulfur-oxidizing chemolithautotrophic bacterium isolated from a terrestrial mud vulcano.</title>
        <authorList>
            <person name="Ratnikova N.M."/>
            <person name="Slobodkin A.I."/>
            <person name="Merkel A.Y."/>
            <person name="Novikov A."/>
            <person name="Bonch-Osmolovskaya E.A."/>
            <person name="Slobodkina G.B."/>
        </authorList>
    </citation>
    <scope>NUCLEOTIDE SEQUENCE [LARGE SCALE GENOMIC DNA]</scope>
    <source>
        <strain evidence="2 3">SN118</strain>
    </source>
</reference>
<gene>
    <name evidence="2" type="primary">cas4</name>
    <name evidence="2" type="ORF">FCU45_05325</name>
</gene>
<name>A0A4U2Z738_9BACT</name>
<dbReference type="NCBIfam" id="TIGR04328">
    <property type="entry name" value="cas4_PREFRAN"/>
    <property type="match status" value="1"/>
</dbReference>
<dbReference type="InterPro" id="IPR027616">
    <property type="entry name" value="Cas4_PREFRAN"/>
</dbReference>
<feature type="domain" description="DUF83" evidence="1">
    <location>
        <begin position="10"/>
        <end position="180"/>
    </location>
</feature>
<evidence type="ECO:0000259" key="1">
    <source>
        <dbReference type="Pfam" id="PF01930"/>
    </source>
</evidence>
<dbReference type="Proteomes" id="UP000309561">
    <property type="component" value="Unassembled WGS sequence"/>
</dbReference>
<sequence length="184" mass="21278">MEPYIPISFLNDFIFCPRSIYFHQLYGRSSESLYHSTDQSEGKAAHTAVDTKTYTTAKKVLQTIEIYSKTYGLGGKIDTFDTQTGVLTERKKKIKVIYEGYIYQLYAQYHCLVESGYKVNAMRLYSMDDNKIYPIVLPSEDKVRQSAFEALLRQIRTFDLSAPFAVNPNKCFRCIYRYLCDVAA</sequence>
<dbReference type="OrthoDB" id="9803119at2"/>
<comment type="caution">
    <text evidence="2">The sequence shown here is derived from an EMBL/GenBank/DDBJ whole genome shotgun (WGS) entry which is preliminary data.</text>
</comment>
<dbReference type="AlphaFoldDB" id="A0A4U2Z738"/>
<accession>A0A4U2Z738</accession>
<keyword evidence="3" id="KW-1185">Reference proteome</keyword>
<protein>
    <submittedName>
        <fullName evidence="2">Type V CRISPR-associated protein Cas4</fullName>
    </submittedName>
</protein>
<proteinExistence type="predicted"/>
<evidence type="ECO:0000313" key="3">
    <source>
        <dbReference type="Proteomes" id="UP000309561"/>
    </source>
</evidence>